<accession>A0A4Y2CT64</accession>
<evidence type="ECO:0000313" key="2">
    <source>
        <dbReference type="Proteomes" id="UP000499080"/>
    </source>
</evidence>
<gene>
    <name evidence="1" type="ORF">AVEN_63492_1</name>
</gene>
<dbReference type="AlphaFoldDB" id="A0A4Y2CT64"/>
<protein>
    <submittedName>
        <fullName evidence="1">Uncharacterized protein</fullName>
    </submittedName>
</protein>
<dbReference type="EMBL" id="BGPR01000237">
    <property type="protein sequence ID" value="GBM07054.1"/>
    <property type="molecule type" value="Genomic_DNA"/>
</dbReference>
<name>A0A4Y2CT64_ARAVE</name>
<dbReference type="Proteomes" id="UP000499080">
    <property type="component" value="Unassembled WGS sequence"/>
</dbReference>
<comment type="caution">
    <text evidence="1">The sequence shown here is derived from an EMBL/GenBank/DDBJ whole genome shotgun (WGS) entry which is preliminary data.</text>
</comment>
<sequence>MTEKTTIFSAFVTIRKEKVFTENASYGMDDTGKWFWKDLSKYDDNSGPDCTVNHIAQQEKRLCVLAGTYVHGMHVFKCEYRVAMFALQRLNVGCNERPSLIILSNDGFQKHDHVRMVIGHFMRLPEISEGCHLC</sequence>
<reference evidence="1 2" key="1">
    <citation type="journal article" date="2019" name="Sci. Rep.">
        <title>Orb-weaving spider Araneus ventricosus genome elucidates the spidroin gene catalogue.</title>
        <authorList>
            <person name="Kono N."/>
            <person name="Nakamura H."/>
            <person name="Ohtoshi R."/>
            <person name="Moran D.A.P."/>
            <person name="Shinohara A."/>
            <person name="Yoshida Y."/>
            <person name="Fujiwara M."/>
            <person name="Mori M."/>
            <person name="Tomita M."/>
            <person name="Arakawa K."/>
        </authorList>
    </citation>
    <scope>NUCLEOTIDE SEQUENCE [LARGE SCALE GENOMIC DNA]</scope>
</reference>
<keyword evidence="2" id="KW-1185">Reference proteome</keyword>
<organism evidence="1 2">
    <name type="scientific">Araneus ventricosus</name>
    <name type="common">Orbweaver spider</name>
    <name type="synonym">Epeira ventricosa</name>
    <dbReference type="NCBI Taxonomy" id="182803"/>
    <lineage>
        <taxon>Eukaryota</taxon>
        <taxon>Metazoa</taxon>
        <taxon>Ecdysozoa</taxon>
        <taxon>Arthropoda</taxon>
        <taxon>Chelicerata</taxon>
        <taxon>Arachnida</taxon>
        <taxon>Araneae</taxon>
        <taxon>Araneomorphae</taxon>
        <taxon>Entelegynae</taxon>
        <taxon>Araneoidea</taxon>
        <taxon>Araneidae</taxon>
        <taxon>Araneus</taxon>
    </lineage>
</organism>
<evidence type="ECO:0000313" key="1">
    <source>
        <dbReference type="EMBL" id="GBM07054.1"/>
    </source>
</evidence>
<proteinExistence type="predicted"/>